<dbReference type="InterPro" id="IPR011051">
    <property type="entry name" value="RmlC_Cupin_sf"/>
</dbReference>
<dbReference type="SUPFAM" id="SSF51182">
    <property type="entry name" value="RmlC-like cupins"/>
    <property type="match status" value="1"/>
</dbReference>
<gene>
    <name evidence="1" type="ORF">NF556_10450</name>
</gene>
<accession>A0ABY4Z011</accession>
<reference evidence="1" key="1">
    <citation type="submission" date="2022-06" db="EMBL/GenBank/DDBJ databases">
        <title>Ornithinimicrobium HY1793.</title>
        <authorList>
            <person name="Huang Y."/>
        </authorList>
    </citation>
    <scope>NUCLEOTIDE SEQUENCE</scope>
    <source>
        <strain evidence="1">HY1793</strain>
    </source>
</reference>
<proteinExistence type="predicted"/>
<dbReference type="Pfam" id="PF05962">
    <property type="entry name" value="HutD"/>
    <property type="match status" value="1"/>
</dbReference>
<dbReference type="InterPro" id="IPR014710">
    <property type="entry name" value="RmlC-like_jellyroll"/>
</dbReference>
<name>A0ABY4Z011_9MICO</name>
<dbReference type="CDD" id="cd20293">
    <property type="entry name" value="cupin_HutD_N"/>
    <property type="match status" value="1"/>
</dbReference>
<sequence length="200" mass="21467">MIHTEFAWETADMVADRAVVIRWGDLEPTPWKNGGGLTREIASSPEGSNTSDFDWRVSIADVEAAGPFSSFPGVDRVITLLEGGSMILDSESGRTVLTVREPHSFPGEASVTCELPDGSTRDLNLMTRRGQASGDVSIHTVSSPMRIDGDGSRRLVVALEDGVDARESQRSNWTLDCFDVLDTTGPLSVGPGTFALISVL</sequence>
<dbReference type="EMBL" id="CP099489">
    <property type="protein sequence ID" value="USQ82035.1"/>
    <property type="molecule type" value="Genomic_DNA"/>
</dbReference>
<dbReference type="PANTHER" id="PTHR37943">
    <property type="entry name" value="PROTEIN VES"/>
    <property type="match status" value="1"/>
</dbReference>
<evidence type="ECO:0000313" key="1">
    <source>
        <dbReference type="EMBL" id="USQ82035.1"/>
    </source>
</evidence>
<dbReference type="InterPro" id="IPR010282">
    <property type="entry name" value="Uncharacterised_HutD/Ves"/>
</dbReference>
<protein>
    <submittedName>
        <fullName evidence="1">HutD family protein</fullName>
    </submittedName>
</protein>
<evidence type="ECO:0000313" key="2">
    <source>
        <dbReference type="Proteomes" id="UP001056455"/>
    </source>
</evidence>
<keyword evidence="2" id="KW-1185">Reference proteome</keyword>
<dbReference type="PANTHER" id="PTHR37943:SF1">
    <property type="entry name" value="PROTEIN VES"/>
    <property type="match status" value="1"/>
</dbReference>
<dbReference type="Proteomes" id="UP001056455">
    <property type="component" value="Chromosome"/>
</dbReference>
<dbReference type="RefSeq" id="WP_252595596.1">
    <property type="nucleotide sequence ID" value="NZ_CP099489.1"/>
</dbReference>
<organism evidence="1 2">
    <name type="scientific">Ornithinimicrobium faecis</name>
    <dbReference type="NCBI Taxonomy" id="2934158"/>
    <lineage>
        <taxon>Bacteria</taxon>
        <taxon>Bacillati</taxon>
        <taxon>Actinomycetota</taxon>
        <taxon>Actinomycetes</taxon>
        <taxon>Micrococcales</taxon>
        <taxon>Ornithinimicrobiaceae</taxon>
        <taxon>Ornithinimicrobium</taxon>
    </lineage>
</organism>
<dbReference type="Gene3D" id="2.60.120.10">
    <property type="entry name" value="Jelly Rolls"/>
    <property type="match status" value="1"/>
</dbReference>